<dbReference type="Pfam" id="PF13662">
    <property type="entry name" value="Toprim_4"/>
    <property type="match status" value="1"/>
</dbReference>
<keyword evidence="6 7" id="KW-0234">DNA repair</keyword>
<evidence type="ECO:0000256" key="5">
    <source>
        <dbReference type="ARBA" id="ARBA00023172"/>
    </source>
</evidence>
<dbReference type="Proteomes" id="UP000176504">
    <property type="component" value="Unassembled WGS sequence"/>
</dbReference>
<gene>
    <name evidence="7" type="primary">recR</name>
    <name evidence="9" type="ORF">A3A78_00825</name>
</gene>
<dbReference type="InterPro" id="IPR006171">
    <property type="entry name" value="TOPRIM_dom"/>
</dbReference>
<dbReference type="Pfam" id="PF21175">
    <property type="entry name" value="RecR_C"/>
    <property type="match status" value="1"/>
</dbReference>
<name>A0A1F4VEA7_UNCKA</name>
<evidence type="ECO:0000256" key="3">
    <source>
        <dbReference type="ARBA" id="ARBA00022771"/>
    </source>
</evidence>
<keyword evidence="4 7" id="KW-0862">Zinc</keyword>
<dbReference type="PROSITE" id="PS50880">
    <property type="entry name" value="TOPRIM"/>
    <property type="match status" value="1"/>
</dbReference>
<keyword evidence="3 7" id="KW-0863">Zinc-finger</keyword>
<comment type="similarity">
    <text evidence="7">Belongs to the RecR family.</text>
</comment>
<evidence type="ECO:0000313" key="10">
    <source>
        <dbReference type="Proteomes" id="UP000176504"/>
    </source>
</evidence>
<dbReference type="AlphaFoldDB" id="A0A1F4VEA7"/>
<reference evidence="9 10" key="1">
    <citation type="journal article" date="2016" name="Nat. Commun.">
        <title>Thousands of microbial genomes shed light on interconnected biogeochemical processes in an aquifer system.</title>
        <authorList>
            <person name="Anantharaman K."/>
            <person name="Brown C.T."/>
            <person name="Hug L.A."/>
            <person name="Sharon I."/>
            <person name="Castelle C.J."/>
            <person name="Probst A.J."/>
            <person name="Thomas B.C."/>
            <person name="Singh A."/>
            <person name="Wilkins M.J."/>
            <person name="Karaoz U."/>
            <person name="Brodie E.L."/>
            <person name="Williams K.H."/>
            <person name="Hubbard S.S."/>
            <person name="Banfield J.F."/>
        </authorList>
    </citation>
    <scope>NUCLEOTIDE SEQUENCE [LARGE SCALE GENOMIC DNA]</scope>
</reference>
<dbReference type="GO" id="GO:0008270">
    <property type="term" value="F:zinc ion binding"/>
    <property type="evidence" value="ECO:0007669"/>
    <property type="project" value="UniProtKB-KW"/>
</dbReference>
<comment type="function">
    <text evidence="7">May play a role in DNA repair. It seems to be involved in an RecBC-independent recombinational process of DNA repair. It may act with RecF and RecO.</text>
</comment>
<evidence type="ECO:0000313" key="9">
    <source>
        <dbReference type="EMBL" id="OGC55485.1"/>
    </source>
</evidence>
<dbReference type="SMART" id="SM00493">
    <property type="entry name" value="TOPRIM"/>
    <property type="match status" value="1"/>
</dbReference>
<dbReference type="PANTHER" id="PTHR30446:SF0">
    <property type="entry name" value="RECOMBINATION PROTEIN RECR"/>
    <property type="match status" value="1"/>
</dbReference>
<dbReference type="Pfam" id="PF02132">
    <property type="entry name" value="RecR_ZnF"/>
    <property type="match status" value="1"/>
</dbReference>
<dbReference type="Pfam" id="PF21176">
    <property type="entry name" value="RecR_HhH"/>
    <property type="match status" value="1"/>
</dbReference>
<evidence type="ECO:0000259" key="8">
    <source>
        <dbReference type="PROSITE" id="PS50880"/>
    </source>
</evidence>
<dbReference type="Gene3D" id="3.40.1360.10">
    <property type="match status" value="1"/>
</dbReference>
<evidence type="ECO:0000256" key="1">
    <source>
        <dbReference type="ARBA" id="ARBA00022723"/>
    </source>
</evidence>
<evidence type="ECO:0000256" key="2">
    <source>
        <dbReference type="ARBA" id="ARBA00022763"/>
    </source>
</evidence>
<dbReference type="EMBL" id="MEVI01000002">
    <property type="protein sequence ID" value="OGC55485.1"/>
    <property type="molecule type" value="Genomic_DNA"/>
</dbReference>
<dbReference type="Gene3D" id="1.10.8.420">
    <property type="entry name" value="RecR Domain 1"/>
    <property type="match status" value="1"/>
</dbReference>
<dbReference type="Gene3D" id="6.10.250.240">
    <property type="match status" value="1"/>
</dbReference>
<proteinExistence type="inferred from homology"/>
<protein>
    <recommendedName>
        <fullName evidence="7">Recombination protein RecR</fullName>
    </recommendedName>
</protein>
<evidence type="ECO:0000256" key="6">
    <source>
        <dbReference type="ARBA" id="ARBA00023204"/>
    </source>
</evidence>
<keyword evidence="1 7" id="KW-0479">Metal-binding</keyword>
<dbReference type="InterPro" id="IPR000093">
    <property type="entry name" value="DNA_Rcmb_RecR"/>
</dbReference>
<sequence>MKIPKSIRNLIEAFERLPGIGPKTAQRLTFYLLHVPSEELEMLSSSVSSLKLGTKICSICRNVGEDDPCEVCTDRGRDREVIAVVESPLDVLALEKAGFKGLYHVIHGVISPLNNIGPDDLYINDLMKRLKRESAASEGTEGSAYNYLSGDVLDSAASGEIKEVILATNTNMEGESTAMYISKLISGLNGQSSAVKITRIGRGLPVGGDIVYADDITLKRALEGRVSFNL</sequence>
<comment type="caution">
    <text evidence="9">The sequence shown here is derived from an EMBL/GenBank/DDBJ whole genome shotgun (WGS) entry which is preliminary data.</text>
</comment>
<dbReference type="InterPro" id="IPR015967">
    <property type="entry name" value="Rcmb_RecR_Znf"/>
</dbReference>
<dbReference type="SUPFAM" id="SSF111304">
    <property type="entry name" value="Recombination protein RecR"/>
    <property type="match status" value="2"/>
</dbReference>
<evidence type="ECO:0000256" key="4">
    <source>
        <dbReference type="ARBA" id="ARBA00022833"/>
    </source>
</evidence>
<dbReference type="GO" id="GO:0006281">
    <property type="term" value="P:DNA repair"/>
    <property type="evidence" value="ECO:0007669"/>
    <property type="project" value="UniProtKB-UniRule"/>
</dbReference>
<dbReference type="InterPro" id="IPR023627">
    <property type="entry name" value="Rcmb_RecR"/>
</dbReference>
<dbReference type="InterPro" id="IPR034137">
    <property type="entry name" value="TOPRIM_RecR"/>
</dbReference>
<dbReference type="CDD" id="cd01025">
    <property type="entry name" value="TOPRIM_recR"/>
    <property type="match status" value="1"/>
</dbReference>
<dbReference type="PANTHER" id="PTHR30446">
    <property type="entry name" value="RECOMBINATION PROTEIN RECR"/>
    <property type="match status" value="1"/>
</dbReference>
<keyword evidence="5 7" id="KW-0233">DNA recombination</keyword>
<evidence type="ECO:0000256" key="7">
    <source>
        <dbReference type="HAMAP-Rule" id="MF_00017"/>
    </source>
</evidence>
<organism evidence="9 10">
    <name type="scientific">candidate division WWE3 bacterium RIFCSPLOWO2_01_FULL_41_18</name>
    <dbReference type="NCBI Taxonomy" id="1802625"/>
    <lineage>
        <taxon>Bacteria</taxon>
        <taxon>Katanobacteria</taxon>
    </lineage>
</organism>
<feature type="domain" description="Toprim" evidence="8">
    <location>
        <begin position="80"/>
        <end position="205"/>
    </location>
</feature>
<accession>A0A1F4VEA7</accession>
<dbReference type="GO" id="GO:0006310">
    <property type="term" value="P:DNA recombination"/>
    <property type="evidence" value="ECO:0007669"/>
    <property type="project" value="UniProtKB-UniRule"/>
</dbReference>
<keyword evidence="2 7" id="KW-0227">DNA damage</keyword>
<dbReference type="HAMAP" id="MF_00017">
    <property type="entry name" value="RecR"/>
    <property type="match status" value="1"/>
</dbReference>
<feature type="zinc finger region" description="C4-type" evidence="7">
    <location>
        <begin position="57"/>
        <end position="72"/>
    </location>
</feature>
<dbReference type="GO" id="GO:0003677">
    <property type="term" value="F:DNA binding"/>
    <property type="evidence" value="ECO:0007669"/>
    <property type="project" value="UniProtKB-UniRule"/>
</dbReference>